<reference evidence="1 2" key="2">
    <citation type="submission" date="2018-11" db="EMBL/GenBank/DDBJ databases">
        <authorList>
            <consortium name="Pathogen Informatics"/>
        </authorList>
    </citation>
    <scope>NUCLEOTIDE SEQUENCE [LARGE SCALE GENOMIC DNA]</scope>
    <source>
        <strain evidence="1 2">Costa Rica</strain>
    </source>
</reference>
<dbReference type="AlphaFoldDB" id="A0A0R3Q044"/>
<accession>A0A0R3Q044</accession>
<gene>
    <name evidence="1" type="ORF">ACOC_LOCUS12254</name>
</gene>
<evidence type="ECO:0000313" key="1">
    <source>
        <dbReference type="EMBL" id="VDM63839.1"/>
    </source>
</evidence>
<dbReference type="Proteomes" id="UP000267027">
    <property type="component" value="Unassembled WGS sequence"/>
</dbReference>
<dbReference type="InterPro" id="IPR032675">
    <property type="entry name" value="LRR_dom_sf"/>
</dbReference>
<organism evidence="3">
    <name type="scientific">Angiostrongylus costaricensis</name>
    <name type="common">Nematode worm</name>
    <dbReference type="NCBI Taxonomy" id="334426"/>
    <lineage>
        <taxon>Eukaryota</taxon>
        <taxon>Metazoa</taxon>
        <taxon>Ecdysozoa</taxon>
        <taxon>Nematoda</taxon>
        <taxon>Chromadorea</taxon>
        <taxon>Rhabditida</taxon>
        <taxon>Rhabditina</taxon>
        <taxon>Rhabditomorpha</taxon>
        <taxon>Strongyloidea</taxon>
        <taxon>Metastrongylidae</taxon>
        <taxon>Angiostrongylus</taxon>
    </lineage>
</organism>
<evidence type="ECO:0000313" key="3">
    <source>
        <dbReference type="WBParaSite" id="ACOC_0001225301-mRNA-1"/>
    </source>
</evidence>
<dbReference type="SUPFAM" id="SSF52047">
    <property type="entry name" value="RNI-like"/>
    <property type="match status" value="1"/>
</dbReference>
<proteinExistence type="predicted"/>
<keyword evidence="2" id="KW-1185">Reference proteome</keyword>
<sequence>MGRVTGFLGMSNVLQEDYRPDGLNNLESVDVSFSGLLRGHLVERLLSSCDSLVTLKMDGCDLSCVYFTSTWLPNLRELSLVGCQITDFDSLIEWVSMGCVQLLDLSATDITIDHVRTLIDARLMCPPMVIRLVRSIILAVNILDCPFVRVSESSTFGLTTAGSGIDFKLWCPFIAMEPNRNLLDLGAVLRHILMSA</sequence>
<dbReference type="WBParaSite" id="ACOC_0001225301-mRNA-1">
    <property type="protein sequence ID" value="ACOC_0001225301-mRNA-1"/>
    <property type="gene ID" value="ACOC_0001225301"/>
</dbReference>
<dbReference type="Gene3D" id="3.80.10.10">
    <property type="entry name" value="Ribonuclease Inhibitor"/>
    <property type="match status" value="1"/>
</dbReference>
<reference evidence="3" key="1">
    <citation type="submission" date="2016-04" db="UniProtKB">
        <authorList>
            <consortium name="WormBaseParasite"/>
        </authorList>
    </citation>
    <scope>IDENTIFICATION</scope>
</reference>
<evidence type="ECO:0000313" key="2">
    <source>
        <dbReference type="Proteomes" id="UP000267027"/>
    </source>
</evidence>
<name>A0A0R3Q044_ANGCS</name>
<protein>
    <submittedName>
        <fullName evidence="3">F-box domain-containing protein</fullName>
    </submittedName>
</protein>
<dbReference type="EMBL" id="UYYA01004953">
    <property type="protein sequence ID" value="VDM63839.1"/>
    <property type="molecule type" value="Genomic_DNA"/>
</dbReference>
<dbReference type="OrthoDB" id="4772757at2759"/>